<keyword evidence="3" id="KW-1185">Reference proteome</keyword>
<dbReference type="STRING" id="1702221.AALO17_02020"/>
<evidence type="ECO:0008006" key="4">
    <source>
        <dbReference type="Google" id="ProtNLM"/>
    </source>
</evidence>
<protein>
    <recommendedName>
        <fullName evidence="4">DUF4298 domain-containing protein</fullName>
    </recommendedName>
</protein>
<accession>A0A140DRQ9</accession>
<dbReference type="Pfam" id="PF14131">
    <property type="entry name" value="DUF4298"/>
    <property type="match status" value="1"/>
</dbReference>
<dbReference type="OrthoDB" id="80787at2"/>
<name>A0A140DRQ9_9FIRM</name>
<dbReference type="InterPro" id="IPR025384">
    <property type="entry name" value="DUF4298"/>
</dbReference>
<dbReference type="KEGG" id="fro:AALO17_02020"/>
<gene>
    <name evidence="2" type="ORF">AALO17_02020</name>
</gene>
<evidence type="ECO:0000313" key="2">
    <source>
        <dbReference type="EMBL" id="AMK53336.1"/>
    </source>
</evidence>
<proteinExistence type="predicted"/>
<sequence>MNDRKTDTRNLDGTQFAAFSREMEHRMEQLLCMKRLLEQTKTAMDDCREPARTLYDWYFKGSWLQDRDREEKHPLKQPAGVYSEDGLYDLFQDLEDLCRSVEEAVRDFRLQMNPETGDGEKSRGIVQDGQQSQKQ</sequence>
<evidence type="ECO:0000256" key="1">
    <source>
        <dbReference type="SAM" id="MobiDB-lite"/>
    </source>
</evidence>
<evidence type="ECO:0000313" key="3">
    <source>
        <dbReference type="Proteomes" id="UP000069771"/>
    </source>
</evidence>
<dbReference type="RefSeq" id="WP_067554325.1">
    <property type="nucleotide sequence ID" value="NZ_CANRYF010000026.1"/>
</dbReference>
<organism evidence="2 3">
    <name type="scientific">Faecalibaculum rodentium</name>
    <dbReference type="NCBI Taxonomy" id="1702221"/>
    <lineage>
        <taxon>Bacteria</taxon>
        <taxon>Bacillati</taxon>
        <taxon>Bacillota</taxon>
        <taxon>Erysipelotrichia</taxon>
        <taxon>Erysipelotrichales</taxon>
        <taxon>Erysipelotrichaceae</taxon>
        <taxon>Faecalibaculum</taxon>
    </lineage>
</organism>
<feature type="region of interest" description="Disordered" evidence="1">
    <location>
        <begin position="109"/>
        <end position="135"/>
    </location>
</feature>
<dbReference type="EMBL" id="CP011391">
    <property type="protein sequence ID" value="AMK53336.1"/>
    <property type="molecule type" value="Genomic_DNA"/>
</dbReference>
<dbReference type="Proteomes" id="UP000069771">
    <property type="component" value="Chromosome"/>
</dbReference>
<dbReference type="AlphaFoldDB" id="A0A140DRQ9"/>
<dbReference type="GeneID" id="78477101"/>
<reference evidence="2 3" key="1">
    <citation type="journal article" date="2016" name="Gut Pathog.">
        <title>Whole genome sequencing of "Faecalibaculum rodentium" ALO17, isolated from C57BL/6J laboratory mouse feces.</title>
        <authorList>
            <person name="Lim S."/>
            <person name="Chang D.H."/>
            <person name="Ahn S."/>
            <person name="Kim B.C."/>
        </authorList>
    </citation>
    <scope>NUCLEOTIDE SEQUENCE [LARGE SCALE GENOMIC DNA]</scope>
    <source>
        <strain evidence="2 3">Alo17</strain>
    </source>
</reference>